<dbReference type="AlphaFoldDB" id="A0AAW6C6T6"/>
<reference evidence="1" key="1">
    <citation type="submission" date="2023-01" db="EMBL/GenBank/DDBJ databases">
        <title>Human gut microbiome strain richness.</title>
        <authorList>
            <person name="Chen-Liaw A."/>
        </authorList>
    </citation>
    <scope>NUCLEOTIDE SEQUENCE</scope>
    <source>
        <strain evidence="1">2225st1_A6_2225SCRN_200828</strain>
    </source>
</reference>
<organism evidence="1 2">
    <name type="scientific">Flavonifractor plautii</name>
    <name type="common">Fusobacterium plautii</name>
    <dbReference type="NCBI Taxonomy" id="292800"/>
    <lineage>
        <taxon>Bacteria</taxon>
        <taxon>Bacillati</taxon>
        <taxon>Bacillota</taxon>
        <taxon>Clostridia</taxon>
        <taxon>Eubacteriales</taxon>
        <taxon>Oscillospiraceae</taxon>
        <taxon>Flavonifractor</taxon>
    </lineage>
</organism>
<accession>A0AAW6C6T6</accession>
<name>A0AAW6C6T6_FLAPL</name>
<evidence type="ECO:0000313" key="1">
    <source>
        <dbReference type="EMBL" id="MDB7907810.1"/>
    </source>
</evidence>
<gene>
    <name evidence="1" type="ORF">PND83_17645</name>
</gene>
<evidence type="ECO:0000313" key="2">
    <source>
        <dbReference type="Proteomes" id="UP001211006"/>
    </source>
</evidence>
<dbReference type="RefSeq" id="WP_177692752.1">
    <property type="nucleotide sequence ID" value="NZ_BAABXT010000001.1"/>
</dbReference>
<dbReference type="EMBL" id="JAQLWO010000023">
    <property type="protein sequence ID" value="MDB7907810.1"/>
    <property type="molecule type" value="Genomic_DNA"/>
</dbReference>
<protein>
    <submittedName>
        <fullName evidence="1">Uncharacterized protein</fullName>
    </submittedName>
</protein>
<comment type="caution">
    <text evidence="1">The sequence shown here is derived from an EMBL/GenBank/DDBJ whole genome shotgun (WGS) entry which is preliminary data.</text>
</comment>
<sequence length="64" mass="7239">MANADITTEVFRLLSRLEGDPDDFVLDATIRHGHGDRKALAREQQKKIALGHKPDDHDQGQQMM</sequence>
<proteinExistence type="predicted"/>
<dbReference type="Proteomes" id="UP001211006">
    <property type="component" value="Unassembled WGS sequence"/>
</dbReference>